<protein>
    <submittedName>
        <fullName evidence="1">Uncharacterized protein</fullName>
    </submittedName>
</protein>
<organism evidence="1 2">
    <name type="scientific">Pseudomonas amygdali pv. lachrymans str. M301315</name>
    <dbReference type="NCBI Taxonomy" id="629260"/>
    <lineage>
        <taxon>Bacteria</taxon>
        <taxon>Pseudomonadati</taxon>
        <taxon>Pseudomonadota</taxon>
        <taxon>Gammaproteobacteria</taxon>
        <taxon>Pseudomonadales</taxon>
        <taxon>Pseudomonadaceae</taxon>
        <taxon>Pseudomonas</taxon>
        <taxon>Pseudomonas amygdali</taxon>
    </lineage>
</organism>
<dbReference type="Proteomes" id="UP000006426">
    <property type="component" value="Plasmid pmppla107"/>
</dbReference>
<keyword evidence="1" id="KW-0614">Plasmid</keyword>
<geneLocation type="plasmid" evidence="2">
    <name>pmppla107</name>
</geneLocation>
<dbReference type="EMBL" id="CP031226">
    <property type="protein sequence ID" value="AXH60153.1"/>
    <property type="molecule type" value="Genomic_DNA"/>
</dbReference>
<evidence type="ECO:0000313" key="1">
    <source>
        <dbReference type="EMBL" id="AXH60153.1"/>
    </source>
</evidence>
<dbReference type="RefSeq" id="WP_054068252.1">
    <property type="nucleotide sequence ID" value="NZ_CP031226.1"/>
</dbReference>
<accession>A0AAD0PWR5</accession>
<gene>
    <name evidence="1" type="ORF">PLA107_033750</name>
</gene>
<evidence type="ECO:0000313" key="2">
    <source>
        <dbReference type="Proteomes" id="UP000006426"/>
    </source>
</evidence>
<reference evidence="1 2" key="1">
    <citation type="journal article" date="2011" name="PLoS Pathog.">
        <title>Dynamic evolution of pathogenicity revealed by sequencing and comparative genomics of 19 Pseudomonas syringae isolates.</title>
        <authorList>
            <person name="Baltrus D.A."/>
            <person name="Nishimura M.T."/>
            <person name="Romanchuk A."/>
            <person name="Chang J.H."/>
            <person name="Mukhtar M.S."/>
            <person name="Cherkis K."/>
            <person name="Roach J."/>
            <person name="Grant S.R."/>
            <person name="Jones C.D."/>
            <person name="Dangl J.L."/>
        </authorList>
    </citation>
    <scope>NUCLEOTIDE SEQUENCE [LARGE SCALE GENOMIC DNA]</scope>
    <source>
        <strain evidence="1 2">M301315</strain>
    </source>
</reference>
<name>A0AAD0PWR5_PSEAV</name>
<dbReference type="AlphaFoldDB" id="A0AAD0PWR5"/>
<proteinExistence type="predicted"/>
<sequence length="378" mass="42854">MTPIQAQQALKRGHEACNSMVDMFYGKGYYPHEYDETSDVLVGVLDELYQNREFGHLANLMRHVTRILTPPMHQGNHRPGITTETLIKHLVRFPIEPEIAETFIFGDVELNNLVVRAALKSEALGRDSDASWQTMLANLAKDGDVENWKLLSEGIFFGSCISAQRCDALTSVSGFDSQVVLQAKEELGAHIHHLLDNNKEPIRFESVHYEPTFDVAAKLYDTLKMIGHLPLAHEFIERERSECHSQQRLQDYQFEYEWTPSVNTVRWLSRTRFGVGKDRLATSITVYLLTLPELPEDVHFNEFPLQKLAEILEMDGKTYKFGTLNFTPSLVGQLVDRCVNAYRSADPFQDLVNAGVSQAHAQMSPSVREARFGADLGL</sequence>